<name>A0AAQ3JUZ2_9LILI</name>
<feature type="active site" description="Nucleophile" evidence="3">
    <location>
        <position position="192"/>
    </location>
</feature>
<evidence type="ECO:0000256" key="2">
    <source>
        <dbReference type="PIRNR" id="PIRNR000862"/>
    </source>
</evidence>
<keyword evidence="2" id="KW-0378">Hydrolase</keyword>
<feature type="signal peptide" evidence="4">
    <location>
        <begin position="1"/>
        <end position="27"/>
    </location>
</feature>
<organism evidence="6 7">
    <name type="scientific">Canna indica</name>
    <name type="common">Indian-shot</name>
    <dbReference type="NCBI Taxonomy" id="4628"/>
    <lineage>
        <taxon>Eukaryota</taxon>
        <taxon>Viridiplantae</taxon>
        <taxon>Streptophyta</taxon>
        <taxon>Embryophyta</taxon>
        <taxon>Tracheophyta</taxon>
        <taxon>Spermatophyta</taxon>
        <taxon>Magnoliopsida</taxon>
        <taxon>Liliopsida</taxon>
        <taxon>Zingiberales</taxon>
        <taxon>Cannaceae</taxon>
        <taxon>Canna</taxon>
    </lineage>
</organism>
<proteinExistence type="inferred from homology"/>
<evidence type="ECO:0000259" key="5">
    <source>
        <dbReference type="Pfam" id="PF04083"/>
    </source>
</evidence>
<feature type="active site" description="Charge relay system" evidence="3">
    <location>
        <position position="359"/>
    </location>
</feature>
<evidence type="ECO:0000313" key="6">
    <source>
        <dbReference type="EMBL" id="WOK96621.1"/>
    </source>
</evidence>
<keyword evidence="7" id="KW-1185">Reference proteome</keyword>
<evidence type="ECO:0000256" key="3">
    <source>
        <dbReference type="PIRSR" id="PIRSR000862-1"/>
    </source>
</evidence>
<dbReference type="AlphaFoldDB" id="A0AAQ3JUZ2"/>
<comment type="similarity">
    <text evidence="1 2">Belongs to the AB hydrolase superfamily. Lipase family.</text>
</comment>
<dbReference type="InterPro" id="IPR006693">
    <property type="entry name" value="AB_hydrolase_lipase"/>
</dbReference>
<protein>
    <recommendedName>
        <fullName evidence="2">Lipase</fullName>
    </recommendedName>
</protein>
<reference evidence="6 7" key="1">
    <citation type="submission" date="2023-10" db="EMBL/GenBank/DDBJ databases">
        <title>Chromosome-scale genome assembly provides insights into flower coloration mechanisms of Canna indica.</title>
        <authorList>
            <person name="Li C."/>
        </authorList>
    </citation>
    <scope>NUCLEOTIDE SEQUENCE [LARGE SCALE GENOMIC DNA]</scope>
    <source>
        <tissue evidence="6">Flower</tissue>
    </source>
</reference>
<keyword evidence="2" id="KW-0443">Lipid metabolism</keyword>
<dbReference type="SUPFAM" id="SSF53474">
    <property type="entry name" value="alpha/beta-Hydrolases"/>
    <property type="match status" value="1"/>
</dbReference>
<keyword evidence="2" id="KW-0442">Lipid degradation</keyword>
<feature type="chain" id="PRO_5042881051" description="Lipase" evidence="4">
    <location>
        <begin position="28"/>
        <end position="416"/>
    </location>
</feature>
<sequence length="416" mass="46307">MASSHAFNRPLVLVVVSFLLLFLLASCYDTDLTDPGRQLHSNHDDSLAAATSNGLCALVVNPQGYQCQEFEVITEDGYILTMHRIPQGRGGGDHLERRQPVLLQHGLLVDGMQWILNSPQQSLAFVLADSGFDVWISHIRGTRWSRRHVSLDPSSAAYWSWSWDELAAYELPATVGLVFNQTGQKLHYVGHSMGTLIALSSLSEGKLVDKLKSAALLSPVAYLSHMETPLGILAAKTFTGEASFCHSKTITAWPCQKLLDPFCRLPGANCFDYMTSITGINCCLNASSVELFLQYEPQPTSLKTMIHFAQTYRDGVIRKYDYQSSAVNMVQYGESEPPAYNMANIPQDFPLFLSYGGEDLLSDVKDVTLLLDDLKHHDQDKLTVQFVKDYAHADFVIGVNAKTVVYDGMIAFFRRH</sequence>
<dbReference type="Gene3D" id="3.40.50.1820">
    <property type="entry name" value="alpha/beta hydrolase"/>
    <property type="match status" value="1"/>
</dbReference>
<dbReference type="Pfam" id="PF04083">
    <property type="entry name" value="Abhydro_lipase"/>
    <property type="match status" value="1"/>
</dbReference>
<evidence type="ECO:0000256" key="1">
    <source>
        <dbReference type="ARBA" id="ARBA00010701"/>
    </source>
</evidence>
<dbReference type="InterPro" id="IPR025483">
    <property type="entry name" value="Lipase_euk"/>
</dbReference>
<feature type="active site" description="Charge relay system" evidence="3">
    <location>
        <position position="392"/>
    </location>
</feature>
<dbReference type="PANTHER" id="PTHR11005">
    <property type="entry name" value="LYSOSOMAL ACID LIPASE-RELATED"/>
    <property type="match status" value="1"/>
</dbReference>
<dbReference type="Proteomes" id="UP001327560">
    <property type="component" value="Chromosome 2"/>
</dbReference>
<evidence type="ECO:0000313" key="7">
    <source>
        <dbReference type="Proteomes" id="UP001327560"/>
    </source>
</evidence>
<gene>
    <name evidence="6" type="ORF">Cni_G05328</name>
</gene>
<accession>A0AAQ3JUZ2</accession>
<dbReference type="PIRSF" id="PIRSF000862">
    <property type="entry name" value="Steryl_ester_lip"/>
    <property type="match status" value="1"/>
</dbReference>
<dbReference type="GO" id="GO:0016042">
    <property type="term" value="P:lipid catabolic process"/>
    <property type="evidence" value="ECO:0007669"/>
    <property type="project" value="UniProtKB-KW"/>
</dbReference>
<dbReference type="EMBL" id="CP136891">
    <property type="protein sequence ID" value="WOK96621.1"/>
    <property type="molecule type" value="Genomic_DNA"/>
</dbReference>
<dbReference type="GO" id="GO:0016788">
    <property type="term" value="F:hydrolase activity, acting on ester bonds"/>
    <property type="evidence" value="ECO:0007669"/>
    <property type="project" value="InterPro"/>
</dbReference>
<feature type="domain" description="Partial AB-hydrolase lipase" evidence="5">
    <location>
        <begin position="60"/>
        <end position="117"/>
    </location>
</feature>
<keyword evidence="4" id="KW-0732">Signal</keyword>
<dbReference type="FunFam" id="3.40.50.1820:FF:000126">
    <property type="entry name" value="Lipase"/>
    <property type="match status" value="1"/>
</dbReference>
<evidence type="ECO:0000256" key="4">
    <source>
        <dbReference type="SAM" id="SignalP"/>
    </source>
</evidence>
<dbReference type="InterPro" id="IPR029058">
    <property type="entry name" value="AB_hydrolase_fold"/>
</dbReference>